<dbReference type="EMBL" id="JASCZI010030210">
    <property type="protein sequence ID" value="MED6118246.1"/>
    <property type="molecule type" value="Genomic_DNA"/>
</dbReference>
<name>A0ABU6R1L4_9FABA</name>
<feature type="compositionally biased region" description="Basic residues" evidence="1">
    <location>
        <begin position="113"/>
        <end position="122"/>
    </location>
</feature>
<evidence type="ECO:0000256" key="1">
    <source>
        <dbReference type="SAM" id="MobiDB-lite"/>
    </source>
</evidence>
<feature type="compositionally biased region" description="Polar residues" evidence="1">
    <location>
        <begin position="1"/>
        <end position="16"/>
    </location>
</feature>
<organism evidence="2 3">
    <name type="scientific">Stylosanthes scabra</name>
    <dbReference type="NCBI Taxonomy" id="79078"/>
    <lineage>
        <taxon>Eukaryota</taxon>
        <taxon>Viridiplantae</taxon>
        <taxon>Streptophyta</taxon>
        <taxon>Embryophyta</taxon>
        <taxon>Tracheophyta</taxon>
        <taxon>Spermatophyta</taxon>
        <taxon>Magnoliopsida</taxon>
        <taxon>eudicotyledons</taxon>
        <taxon>Gunneridae</taxon>
        <taxon>Pentapetalae</taxon>
        <taxon>rosids</taxon>
        <taxon>fabids</taxon>
        <taxon>Fabales</taxon>
        <taxon>Fabaceae</taxon>
        <taxon>Papilionoideae</taxon>
        <taxon>50 kb inversion clade</taxon>
        <taxon>dalbergioids sensu lato</taxon>
        <taxon>Dalbergieae</taxon>
        <taxon>Pterocarpus clade</taxon>
        <taxon>Stylosanthes</taxon>
    </lineage>
</organism>
<accession>A0ABU6R1L4</accession>
<keyword evidence="3" id="KW-1185">Reference proteome</keyword>
<reference evidence="2 3" key="1">
    <citation type="journal article" date="2023" name="Plants (Basel)">
        <title>Bridging the Gap: Combining Genomics and Transcriptomics Approaches to Understand Stylosanthes scabra, an Orphan Legume from the Brazilian Caatinga.</title>
        <authorList>
            <person name="Ferreira-Neto J.R.C."/>
            <person name="da Silva M.D."/>
            <person name="Binneck E."/>
            <person name="de Melo N.F."/>
            <person name="da Silva R.H."/>
            <person name="de Melo A.L.T.M."/>
            <person name="Pandolfi V."/>
            <person name="Bustamante F.O."/>
            <person name="Brasileiro-Vidal A.C."/>
            <person name="Benko-Iseppon A.M."/>
        </authorList>
    </citation>
    <scope>NUCLEOTIDE SEQUENCE [LARGE SCALE GENOMIC DNA]</scope>
    <source>
        <tissue evidence="2">Leaves</tissue>
    </source>
</reference>
<dbReference type="Proteomes" id="UP001341840">
    <property type="component" value="Unassembled WGS sequence"/>
</dbReference>
<feature type="region of interest" description="Disordered" evidence="1">
    <location>
        <begin position="1"/>
        <end position="25"/>
    </location>
</feature>
<feature type="region of interest" description="Disordered" evidence="1">
    <location>
        <begin position="109"/>
        <end position="139"/>
    </location>
</feature>
<gene>
    <name evidence="2" type="ORF">PIB30_000872</name>
</gene>
<evidence type="ECO:0000313" key="2">
    <source>
        <dbReference type="EMBL" id="MED6118246.1"/>
    </source>
</evidence>
<evidence type="ECO:0000313" key="3">
    <source>
        <dbReference type="Proteomes" id="UP001341840"/>
    </source>
</evidence>
<proteinExistence type="predicted"/>
<comment type="caution">
    <text evidence="2">The sequence shown here is derived from an EMBL/GenBank/DDBJ whole genome shotgun (WGS) entry which is preliminary data.</text>
</comment>
<protein>
    <submittedName>
        <fullName evidence="2">Uncharacterized protein</fullName>
    </submittedName>
</protein>
<sequence>MGKETTMNVPHSTKGGSTVDGALDSEDVHGTATTVDKGMKKTDGQPSMVDMLTQLKELRQQNVETQGLVRAQTDQIEQLTSIVVTQGKLLNSILRGEVKFPSMEKFGQGFHQSPKKGFHHSKTRETKIMSTRSSGTKGKVDVEPICQRTRSKGKVHTGFHNEDYIKHPPAMRT</sequence>